<keyword evidence="1" id="KW-1133">Transmembrane helix</keyword>
<evidence type="ECO:0000313" key="2">
    <source>
        <dbReference type="Proteomes" id="UP000887563"/>
    </source>
</evidence>
<protein>
    <submittedName>
        <fullName evidence="3">Candidate secreted effector</fullName>
    </submittedName>
</protein>
<dbReference type="WBParaSite" id="Minc3s00023g01462">
    <property type="protein sequence ID" value="Minc3s00023g01462"/>
    <property type="gene ID" value="Minc3s00023g01462"/>
</dbReference>
<keyword evidence="1" id="KW-0812">Transmembrane</keyword>
<keyword evidence="2" id="KW-1185">Reference proteome</keyword>
<name>A0A914KJI8_MELIC</name>
<keyword evidence="1" id="KW-0472">Membrane</keyword>
<dbReference type="AlphaFoldDB" id="A0A914KJI8"/>
<reference evidence="3" key="1">
    <citation type="submission" date="2022-11" db="UniProtKB">
        <authorList>
            <consortium name="WormBaseParasite"/>
        </authorList>
    </citation>
    <scope>IDENTIFICATION</scope>
</reference>
<evidence type="ECO:0000313" key="3">
    <source>
        <dbReference type="WBParaSite" id="Minc3s00023g01462"/>
    </source>
</evidence>
<evidence type="ECO:0000256" key="1">
    <source>
        <dbReference type="SAM" id="Phobius"/>
    </source>
</evidence>
<proteinExistence type="predicted"/>
<accession>A0A914KJI8</accession>
<dbReference type="Proteomes" id="UP000887563">
    <property type="component" value="Unplaced"/>
</dbReference>
<organism evidence="2 3">
    <name type="scientific">Meloidogyne incognita</name>
    <name type="common">Southern root-knot nematode worm</name>
    <name type="synonym">Oxyuris incognita</name>
    <dbReference type="NCBI Taxonomy" id="6306"/>
    <lineage>
        <taxon>Eukaryota</taxon>
        <taxon>Metazoa</taxon>
        <taxon>Ecdysozoa</taxon>
        <taxon>Nematoda</taxon>
        <taxon>Chromadorea</taxon>
        <taxon>Rhabditida</taxon>
        <taxon>Tylenchina</taxon>
        <taxon>Tylenchomorpha</taxon>
        <taxon>Tylenchoidea</taxon>
        <taxon>Meloidogynidae</taxon>
        <taxon>Meloidogyninae</taxon>
        <taxon>Meloidogyne</taxon>
        <taxon>Meloidogyne incognita group</taxon>
    </lineage>
</organism>
<feature type="transmembrane region" description="Helical" evidence="1">
    <location>
        <begin position="29"/>
        <end position="49"/>
    </location>
</feature>
<sequence>MDFPTYLRTFSYLQTLLFSCEFSFTDFPLFLRTFPFFAGFPFFADFLFIHEHFANFFIFLRTFFGNISAHIFCGHFCKNEHLIFKNYQKNFFILFSAFSKMCHHRYYFGK</sequence>